<evidence type="ECO:0000259" key="4">
    <source>
        <dbReference type="SMART" id="SM00382"/>
    </source>
</evidence>
<evidence type="ECO:0000256" key="2">
    <source>
        <dbReference type="ARBA" id="ARBA00022840"/>
    </source>
</evidence>
<keyword evidence="1" id="KW-0547">Nucleotide-binding</keyword>
<feature type="domain" description="Clp ATPase C-terminal" evidence="5">
    <location>
        <begin position="258"/>
        <end position="350"/>
    </location>
</feature>
<dbReference type="SMART" id="SM00382">
    <property type="entry name" value="AAA"/>
    <property type="match status" value="1"/>
</dbReference>
<comment type="caution">
    <text evidence="6">The sequence shown here is derived from an EMBL/GenBank/DDBJ whole genome shotgun (WGS) entry which is preliminary data.</text>
</comment>
<dbReference type="Proteomes" id="UP000638188">
    <property type="component" value="Unassembled WGS sequence"/>
</dbReference>
<keyword evidence="2" id="KW-0067">ATP-binding</keyword>
<dbReference type="EMBL" id="BMFF01000002">
    <property type="protein sequence ID" value="GGC96478.1"/>
    <property type="molecule type" value="Genomic_DNA"/>
</dbReference>
<protein>
    <submittedName>
        <fullName evidence="6">ATP-dependent protease ATP-binding subunit-like protein AmiB</fullName>
    </submittedName>
</protein>
<dbReference type="CDD" id="cd19499">
    <property type="entry name" value="RecA-like_ClpB_Hsp104-like"/>
    <property type="match status" value="1"/>
</dbReference>
<evidence type="ECO:0000313" key="6">
    <source>
        <dbReference type="EMBL" id="GGC96478.1"/>
    </source>
</evidence>
<evidence type="ECO:0000256" key="3">
    <source>
        <dbReference type="ARBA" id="ARBA00023186"/>
    </source>
</evidence>
<evidence type="ECO:0000256" key="1">
    <source>
        <dbReference type="ARBA" id="ARBA00022741"/>
    </source>
</evidence>
<keyword evidence="7" id="KW-1185">Reference proteome</keyword>
<gene>
    <name evidence="6" type="primary">amiB</name>
    <name evidence="6" type="ORF">GCM10007418_14970</name>
</gene>
<dbReference type="InterPro" id="IPR027417">
    <property type="entry name" value="P-loop_NTPase"/>
</dbReference>
<dbReference type="Gene3D" id="1.10.8.60">
    <property type="match status" value="1"/>
</dbReference>
<dbReference type="PRINTS" id="PR00300">
    <property type="entry name" value="CLPPROTEASEA"/>
</dbReference>
<dbReference type="InterPro" id="IPR019489">
    <property type="entry name" value="Clp_ATPase_C"/>
</dbReference>
<dbReference type="InterPro" id="IPR001270">
    <property type="entry name" value="ClpA/B"/>
</dbReference>
<proteinExistence type="predicted"/>
<dbReference type="PANTHER" id="PTHR11638:SF18">
    <property type="entry name" value="HEAT SHOCK PROTEIN 104"/>
    <property type="match status" value="1"/>
</dbReference>
<sequence length="359" mass="40230">MESVMPFINEVLEHNQRTGGNAPPVRQSRFLFDLDKVMQQLRSRITGQDAALDAIAASLALTKAELGDPRKPLAVMLLMGPTGVGKTETVRLLAEAIHGRADALCRIDMNTLAQEHYAASLTGAPPGYVGSKEGNTLFDREAIEGSFGKPGIVLFDELEKASEPVTRALMNIFDNGQLRLSSGTTTLDFRNSLIFMTSNIGAQAIWNWQQRQQNSWRRWLPENWRAQQEHKQQKLALEKAFAPEFLNRIDQQLIYQRLTDDQVTVLVELALERLNNRLARHQVQLVARPGLKSWLGEQGFDRRYGARAMARCFRQWLEPEVAHALLQSPDRPPGCLLIADLAAQKDGIEITLEAPDTIS</sequence>
<accession>A0ABQ1PFU1</accession>
<evidence type="ECO:0000259" key="5">
    <source>
        <dbReference type="SMART" id="SM01086"/>
    </source>
</evidence>
<dbReference type="SUPFAM" id="SSF52540">
    <property type="entry name" value="P-loop containing nucleoside triphosphate hydrolases"/>
    <property type="match status" value="1"/>
</dbReference>
<dbReference type="Pfam" id="PF10431">
    <property type="entry name" value="ClpB_D2-small"/>
    <property type="match status" value="1"/>
</dbReference>
<dbReference type="Gene3D" id="3.40.50.300">
    <property type="entry name" value="P-loop containing nucleotide triphosphate hydrolases"/>
    <property type="match status" value="1"/>
</dbReference>
<dbReference type="InterPro" id="IPR050130">
    <property type="entry name" value="ClpA_ClpB"/>
</dbReference>
<dbReference type="SMART" id="SM01086">
    <property type="entry name" value="ClpB_D2-small"/>
    <property type="match status" value="1"/>
</dbReference>
<organism evidence="6 7">
    <name type="scientific">Halopseudomonas salina</name>
    <dbReference type="NCBI Taxonomy" id="1323744"/>
    <lineage>
        <taxon>Bacteria</taxon>
        <taxon>Pseudomonadati</taxon>
        <taxon>Pseudomonadota</taxon>
        <taxon>Gammaproteobacteria</taxon>
        <taxon>Pseudomonadales</taxon>
        <taxon>Pseudomonadaceae</taxon>
        <taxon>Halopseudomonas</taxon>
    </lineage>
</organism>
<feature type="domain" description="AAA+ ATPase" evidence="4">
    <location>
        <begin position="72"/>
        <end position="259"/>
    </location>
</feature>
<reference evidence="7" key="1">
    <citation type="journal article" date="2019" name="Int. J. Syst. Evol. Microbiol.">
        <title>The Global Catalogue of Microorganisms (GCM) 10K type strain sequencing project: providing services to taxonomists for standard genome sequencing and annotation.</title>
        <authorList>
            <consortium name="The Broad Institute Genomics Platform"/>
            <consortium name="The Broad Institute Genome Sequencing Center for Infectious Disease"/>
            <person name="Wu L."/>
            <person name="Ma J."/>
        </authorList>
    </citation>
    <scope>NUCLEOTIDE SEQUENCE [LARGE SCALE GENOMIC DNA]</scope>
    <source>
        <strain evidence="7">CGMCC 1.12482</strain>
    </source>
</reference>
<keyword evidence="3" id="KW-0143">Chaperone</keyword>
<dbReference type="InterPro" id="IPR003593">
    <property type="entry name" value="AAA+_ATPase"/>
</dbReference>
<dbReference type="InterPro" id="IPR003959">
    <property type="entry name" value="ATPase_AAA_core"/>
</dbReference>
<dbReference type="Pfam" id="PF07724">
    <property type="entry name" value="AAA_2"/>
    <property type="match status" value="1"/>
</dbReference>
<dbReference type="PANTHER" id="PTHR11638">
    <property type="entry name" value="ATP-DEPENDENT CLP PROTEASE"/>
    <property type="match status" value="1"/>
</dbReference>
<evidence type="ECO:0000313" key="7">
    <source>
        <dbReference type="Proteomes" id="UP000638188"/>
    </source>
</evidence>
<name>A0ABQ1PFU1_9GAMM</name>